<evidence type="ECO:0000313" key="8">
    <source>
        <dbReference type="Proteomes" id="UP001596501"/>
    </source>
</evidence>
<feature type="transmembrane region" description="Helical" evidence="6">
    <location>
        <begin position="20"/>
        <end position="37"/>
    </location>
</feature>
<keyword evidence="8" id="KW-1185">Reference proteome</keyword>
<dbReference type="EMBL" id="JBHTCA010000004">
    <property type="protein sequence ID" value="MFC7408567.1"/>
    <property type="molecule type" value="Genomic_DNA"/>
</dbReference>
<evidence type="ECO:0000256" key="5">
    <source>
        <dbReference type="ARBA" id="ARBA00023136"/>
    </source>
</evidence>
<keyword evidence="5 6" id="KW-0472">Membrane</keyword>
<evidence type="ECO:0000256" key="3">
    <source>
        <dbReference type="ARBA" id="ARBA00022692"/>
    </source>
</evidence>
<protein>
    <submittedName>
        <fullName evidence="7">YitT family protein</fullName>
    </submittedName>
</protein>
<keyword evidence="3 6" id="KW-0812">Transmembrane</keyword>
<gene>
    <name evidence="7" type="ORF">ACFQPB_06810</name>
</gene>
<proteinExistence type="predicted"/>
<feature type="transmembrane region" description="Helical" evidence="6">
    <location>
        <begin position="154"/>
        <end position="175"/>
    </location>
</feature>
<feature type="transmembrane region" description="Helical" evidence="6">
    <location>
        <begin position="181"/>
        <end position="198"/>
    </location>
</feature>
<comment type="subcellular location">
    <subcellularLocation>
        <location evidence="1">Cell membrane</location>
        <topology evidence="1">Multi-pass membrane protein</topology>
    </subcellularLocation>
</comment>
<evidence type="ECO:0000313" key="7">
    <source>
        <dbReference type="EMBL" id="MFC7408567.1"/>
    </source>
</evidence>
<dbReference type="InterPro" id="IPR051461">
    <property type="entry name" value="UPF0750_membrane"/>
</dbReference>
<dbReference type="PANTHER" id="PTHR33545">
    <property type="entry name" value="UPF0750 MEMBRANE PROTEIN YITT-RELATED"/>
    <property type="match status" value="1"/>
</dbReference>
<dbReference type="InterPro" id="IPR003740">
    <property type="entry name" value="YitT"/>
</dbReference>
<comment type="caution">
    <text evidence="7">The sequence shown here is derived from an EMBL/GenBank/DDBJ whole genome shotgun (WGS) entry which is preliminary data.</text>
</comment>
<dbReference type="PANTHER" id="PTHR33545:SF5">
    <property type="entry name" value="UPF0750 MEMBRANE PROTEIN YITT"/>
    <property type="match status" value="1"/>
</dbReference>
<dbReference type="Proteomes" id="UP001596501">
    <property type="component" value="Unassembled WGS sequence"/>
</dbReference>
<name>A0ABW2QHY7_9BURK</name>
<evidence type="ECO:0000256" key="6">
    <source>
        <dbReference type="SAM" id="Phobius"/>
    </source>
</evidence>
<organism evidence="7 8">
    <name type="scientific">Hydrogenophaga atypica</name>
    <dbReference type="NCBI Taxonomy" id="249409"/>
    <lineage>
        <taxon>Bacteria</taxon>
        <taxon>Pseudomonadati</taxon>
        <taxon>Pseudomonadota</taxon>
        <taxon>Betaproteobacteria</taxon>
        <taxon>Burkholderiales</taxon>
        <taxon>Comamonadaceae</taxon>
        <taxon>Hydrogenophaga</taxon>
    </lineage>
</organism>
<dbReference type="Pfam" id="PF02588">
    <property type="entry name" value="YitT_membrane"/>
    <property type="match status" value="1"/>
</dbReference>
<accession>A0ABW2QHY7</accession>
<feature type="transmembrane region" description="Helical" evidence="6">
    <location>
        <begin position="42"/>
        <end position="58"/>
    </location>
</feature>
<keyword evidence="4 6" id="KW-1133">Transmembrane helix</keyword>
<evidence type="ECO:0000256" key="2">
    <source>
        <dbReference type="ARBA" id="ARBA00022475"/>
    </source>
</evidence>
<keyword evidence="2" id="KW-1003">Cell membrane</keyword>
<sequence>MDTQRTPVPAAAPHSTLEDLQGLLTGCLFVALAVLMFRQGQLLTGGTTGLAFVLHYVSQWPLGAWLFVVNLPFYVFAWLALGPVFTLKSFAAVGLMSLYVEVLPHLVGFAHLDPAFAAVMGGLLAGTGILILIRHGASLGGIGVLAIYLQKTRGWRAGAIQMGADVLILALGLAVLPPLQLLLSVLGAVALNFVIAVNHRTDRYFGV</sequence>
<evidence type="ECO:0000256" key="1">
    <source>
        <dbReference type="ARBA" id="ARBA00004651"/>
    </source>
</evidence>
<feature type="transmembrane region" description="Helical" evidence="6">
    <location>
        <begin position="115"/>
        <end position="133"/>
    </location>
</feature>
<reference evidence="8" key="1">
    <citation type="journal article" date="2019" name="Int. J. Syst. Evol. Microbiol.">
        <title>The Global Catalogue of Microorganisms (GCM) 10K type strain sequencing project: providing services to taxonomists for standard genome sequencing and annotation.</title>
        <authorList>
            <consortium name="The Broad Institute Genomics Platform"/>
            <consortium name="The Broad Institute Genome Sequencing Center for Infectious Disease"/>
            <person name="Wu L."/>
            <person name="Ma J."/>
        </authorList>
    </citation>
    <scope>NUCLEOTIDE SEQUENCE [LARGE SCALE GENOMIC DNA]</scope>
    <source>
        <strain evidence="8">CGMCC 1.12371</strain>
    </source>
</reference>
<evidence type="ECO:0000256" key="4">
    <source>
        <dbReference type="ARBA" id="ARBA00022989"/>
    </source>
</evidence>
<dbReference type="RefSeq" id="WP_382221074.1">
    <property type="nucleotide sequence ID" value="NZ_JBHTCA010000004.1"/>
</dbReference>